<dbReference type="OrthoDB" id="2157530at2759"/>
<feature type="domain" description="Heterokaryon incompatibility" evidence="1">
    <location>
        <begin position="1"/>
        <end position="65"/>
    </location>
</feature>
<dbReference type="InterPro" id="IPR052895">
    <property type="entry name" value="HetReg/Transcr_Mod"/>
</dbReference>
<evidence type="ECO:0000313" key="3">
    <source>
        <dbReference type="Proteomes" id="UP000799291"/>
    </source>
</evidence>
<feature type="non-terminal residue" evidence="2">
    <location>
        <position position="68"/>
    </location>
</feature>
<organism evidence="2 3">
    <name type="scientific">Lentithecium fluviatile CBS 122367</name>
    <dbReference type="NCBI Taxonomy" id="1168545"/>
    <lineage>
        <taxon>Eukaryota</taxon>
        <taxon>Fungi</taxon>
        <taxon>Dikarya</taxon>
        <taxon>Ascomycota</taxon>
        <taxon>Pezizomycotina</taxon>
        <taxon>Dothideomycetes</taxon>
        <taxon>Pleosporomycetidae</taxon>
        <taxon>Pleosporales</taxon>
        <taxon>Massarineae</taxon>
        <taxon>Lentitheciaceae</taxon>
        <taxon>Lentithecium</taxon>
    </lineage>
</organism>
<proteinExistence type="predicted"/>
<feature type="non-terminal residue" evidence="2">
    <location>
        <position position="1"/>
    </location>
</feature>
<dbReference type="Pfam" id="PF06985">
    <property type="entry name" value="HET"/>
    <property type="match status" value="1"/>
</dbReference>
<dbReference type="PANTHER" id="PTHR24148">
    <property type="entry name" value="ANKYRIN REPEAT DOMAIN-CONTAINING PROTEIN 39 HOMOLOG-RELATED"/>
    <property type="match status" value="1"/>
</dbReference>
<sequence length="68" mass="7455">FEALSYTRGPPGNSIEIEVAVDASSSQASSTLKIGPSLNDALQGLRHWERSRVLWVDAICINQEDINQ</sequence>
<dbReference type="AlphaFoldDB" id="A0A6G1JK92"/>
<dbReference type="EMBL" id="MU005570">
    <property type="protein sequence ID" value="KAF2690579.1"/>
    <property type="molecule type" value="Genomic_DNA"/>
</dbReference>
<keyword evidence="3" id="KW-1185">Reference proteome</keyword>
<dbReference type="PANTHER" id="PTHR24148:SF64">
    <property type="entry name" value="HETEROKARYON INCOMPATIBILITY DOMAIN-CONTAINING PROTEIN"/>
    <property type="match status" value="1"/>
</dbReference>
<accession>A0A6G1JK92</accession>
<evidence type="ECO:0000313" key="2">
    <source>
        <dbReference type="EMBL" id="KAF2690579.1"/>
    </source>
</evidence>
<reference evidence="2" key="1">
    <citation type="journal article" date="2020" name="Stud. Mycol.">
        <title>101 Dothideomycetes genomes: a test case for predicting lifestyles and emergence of pathogens.</title>
        <authorList>
            <person name="Haridas S."/>
            <person name="Albert R."/>
            <person name="Binder M."/>
            <person name="Bloem J."/>
            <person name="Labutti K."/>
            <person name="Salamov A."/>
            <person name="Andreopoulos B."/>
            <person name="Baker S."/>
            <person name="Barry K."/>
            <person name="Bills G."/>
            <person name="Bluhm B."/>
            <person name="Cannon C."/>
            <person name="Castanera R."/>
            <person name="Culley D."/>
            <person name="Daum C."/>
            <person name="Ezra D."/>
            <person name="Gonzalez J."/>
            <person name="Henrissat B."/>
            <person name="Kuo A."/>
            <person name="Liang C."/>
            <person name="Lipzen A."/>
            <person name="Lutzoni F."/>
            <person name="Magnuson J."/>
            <person name="Mondo S."/>
            <person name="Nolan M."/>
            <person name="Ohm R."/>
            <person name="Pangilinan J."/>
            <person name="Park H.-J."/>
            <person name="Ramirez L."/>
            <person name="Alfaro M."/>
            <person name="Sun H."/>
            <person name="Tritt A."/>
            <person name="Yoshinaga Y."/>
            <person name="Zwiers L.-H."/>
            <person name="Turgeon B."/>
            <person name="Goodwin S."/>
            <person name="Spatafora J."/>
            <person name="Crous P."/>
            <person name="Grigoriev I."/>
        </authorList>
    </citation>
    <scope>NUCLEOTIDE SEQUENCE</scope>
    <source>
        <strain evidence="2">CBS 122367</strain>
    </source>
</reference>
<protein>
    <recommendedName>
        <fullName evidence="1">Heterokaryon incompatibility domain-containing protein</fullName>
    </recommendedName>
</protein>
<gene>
    <name evidence="2" type="ORF">K458DRAFT_248872</name>
</gene>
<dbReference type="Proteomes" id="UP000799291">
    <property type="component" value="Unassembled WGS sequence"/>
</dbReference>
<evidence type="ECO:0000259" key="1">
    <source>
        <dbReference type="Pfam" id="PF06985"/>
    </source>
</evidence>
<dbReference type="InterPro" id="IPR010730">
    <property type="entry name" value="HET"/>
</dbReference>
<name>A0A6G1JK92_9PLEO</name>